<accession>A0A0F5ZPE3</accession>
<sequence>MRDRVIDGLHSRSAESAARGAFVVIDSVQSLGHPADQVIGLACAFKNFCEVLGLDPMEVLRVVSRMEQDCRYRQVNTLNAVRRYAERELNRTTRDA</sequence>
<comment type="caution">
    <text evidence="1">The sequence shown here is derived from an EMBL/GenBank/DDBJ whole genome shotgun (WGS) entry which is preliminary data.</text>
</comment>
<dbReference type="PATRIC" id="fig|40324.63.peg.1499"/>
<proteinExistence type="predicted"/>
<dbReference type="EMBL" id="JZRZ01000008">
    <property type="protein sequence ID" value="KKD57573.1"/>
    <property type="molecule type" value="Genomic_DNA"/>
</dbReference>
<evidence type="ECO:0000313" key="2">
    <source>
        <dbReference type="Proteomes" id="UP000243478"/>
    </source>
</evidence>
<dbReference type="AlphaFoldDB" id="A0A0F5ZPE3"/>
<dbReference type="Proteomes" id="UP000243478">
    <property type="component" value="Unassembled WGS sequence"/>
</dbReference>
<organism evidence="1 2">
    <name type="scientific">Stenotrophomonas maltophilia</name>
    <name type="common">Pseudomonas maltophilia</name>
    <name type="synonym">Xanthomonas maltophilia</name>
    <dbReference type="NCBI Taxonomy" id="40324"/>
    <lineage>
        <taxon>Bacteria</taxon>
        <taxon>Pseudomonadati</taxon>
        <taxon>Pseudomonadota</taxon>
        <taxon>Gammaproteobacteria</taxon>
        <taxon>Lysobacterales</taxon>
        <taxon>Lysobacteraceae</taxon>
        <taxon>Stenotrophomonas</taxon>
        <taxon>Stenotrophomonas maltophilia group</taxon>
    </lineage>
</organism>
<name>A0A0F5ZPE3_STEMA</name>
<evidence type="ECO:0000313" key="1">
    <source>
        <dbReference type="EMBL" id="KKD57573.1"/>
    </source>
</evidence>
<protein>
    <submittedName>
        <fullName evidence="1">Uncharacterized protein</fullName>
    </submittedName>
</protein>
<gene>
    <name evidence="1" type="ORF">VM57_03975</name>
</gene>
<reference evidence="1 2" key="1">
    <citation type="submission" date="2015-03" db="EMBL/GenBank/DDBJ databases">
        <title>Draft genome of Stenotrophomonas maltophila isolated from urine specimen.</title>
        <authorList>
            <person name="Murugan N."/>
            <person name="Malathi J."/>
            <person name="Umashankar V."/>
            <person name="Madhavan H."/>
        </authorList>
    </citation>
    <scope>NUCLEOTIDE SEQUENCE [LARGE SCALE GENOMIC DNA]</scope>
    <source>
        <strain evidence="1 2">JMNMN1</strain>
    </source>
</reference>